<dbReference type="InterPro" id="IPR017871">
    <property type="entry name" value="ABC_transporter-like_CS"/>
</dbReference>
<evidence type="ECO:0000313" key="10">
    <source>
        <dbReference type="EMBL" id="PQJ30035.1"/>
    </source>
</evidence>
<evidence type="ECO:0000256" key="2">
    <source>
        <dbReference type="ARBA" id="ARBA00022475"/>
    </source>
</evidence>
<dbReference type="GO" id="GO:0015408">
    <property type="term" value="F:ABC-type ferric iron transporter activity"/>
    <property type="evidence" value="ECO:0007669"/>
    <property type="project" value="InterPro"/>
</dbReference>
<dbReference type="GO" id="GO:0016887">
    <property type="term" value="F:ATP hydrolysis activity"/>
    <property type="evidence" value="ECO:0007669"/>
    <property type="project" value="InterPro"/>
</dbReference>
<evidence type="ECO:0000256" key="5">
    <source>
        <dbReference type="ARBA" id="ARBA00022840"/>
    </source>
</evidence>
<keyword evidence="6" id="KW-0408">Iron</keyword>
<accession>A0A2S7U4U9</accession>
<keyword evidence="3" id="KW-0410">Iron transport</keyword>
<organism evidence="10 11">
    <name type="scientific">Rubritalea profundi</name>
    <dbReference type="NCBI Taxonomy" id="1658618"/>
    <lineage>
        <taxon>Bacteria</taxon>
        <taxon>Pseudomonadati</taxon>
        <taxon>Verrucomicrobiota</taxon>
        <taxon>Verrucomicrobiia</taxon>
        <taxon>Verrucomicrobiales</taxon>
        <taxon>Rubritaleaceae</taxon>
        <taxon>Rubritalea</taxon>
    </lineage>
</organism>
<keyword evidence="4" id="KW-0547">Nucleotide-binding</keyword>
<dbReference type="GO" id="GO:0005524">
    <property type="term" value="F:ATP binding"/>
    <property type="evidence" value="ECO:0007669"/>
    <property type="project" value="UniProtKB-KW"/>
</dbReference>
<dbReference type="FunFam" id="3.40.50.300:FF:000425">
    <property type="entry name" value="Probable ABC transporter, ATP-binding subunit"/>
    <property type="match status" value="1"/>
</dbReference>
<dbReference type="InterPro" id="IPR050093">
    <property type="entry name" value="ABC_SmlMolc_Importer"/>
</dbReference>
<dbReference type="PANTHER" id="PTHR42781:SF4">
    <property type="entry name" value="SPERMIDINE_PUTRESCINE IMPORT ATP-BINDING PROTEIN POTA"/>
    <property type="match status" value="1"/>
</dbReference>
<sequence length="242" mass="26469">MTDHSLELKNVSKKIGHLTILGGVNLKLDTGKIGVLAGESGSGKTTIIRIIAGLESPNDGEVIICGKESATISAKGRNVGLVFQDYALFPHLTVTQNIAFGLRKASNNEKQQRVDSLLNLLNLMDIAKRFPHQLSGGQQQRVAIARALAPRPAIILFDEPFSNLDSIQKRKLREQIKTLIKETKSTALIVTHDIDDAMRLADEIFIIQHGKVVQSGTPKELRLSPTNSYVAELVSHGHLDRS</sequence>
<dbReference type="EMBL" id="MQWA01000001">
    <property type="protein sequence ID" value="PQJ30035.1"/>
    <property type="molecule type" value="Genomic_DNA"/>
</dbReference>
<feature type="domain" description="ABC transporter" evidence="9">
    <location>
        <begin position="6"/>
        <end position="234"/>
    </location>
</feature>
<keyword evidence="8" id="KW-0472">Membrane</keyword>
<evidence type="ECO:0000256" key="4">
    <source>
        <dbReference type="ARBA" id="ARBA00022741"/>
    </source>
</evidence>
<dbReference type="InterPro" id="IPR003593">
    <property type="entry name" value="AAA+_ATPase"/>
</dbReference>
<dbReference type="InterPro" id="IPR015853">
    <property type="entry name" value="ABC_transpr_FbpC"/>
</dbReference>
<comment type="caution">
    <text evidence="10">The sequence shown here is derived from an EMBL/GenBank/DDBJ whole genome shotgun (WGS) entry which is preliminary data.</text>
</comment>
<evidence type="ECO:0000256" key="8">
    <source>
        <dbReference type="ARBA" id="ARBA00023136"/>
    </source>
</evidence>
<dbReference type="InterPro" id="IPR003439">
    <property type="entry name" value="ABC_transporter-like_ATP-bd"/>
</dbReference>
<proteinExistence type="predicted"/>
<reference evidence="10 11" key="1">
    <citation type="submission" date="2016-12" db="EMBL/GenBank/DDBJ databases">
        <title>Study of bacterial adaptation to deep sea.</title>
        <authorList>
            <person name="Song J."/>
            <person name="Yoshizawa S."/>
            <person name="Kogure K."/>
        </authorList>
    </citation>
    <scope>NUCLEOTIDE SEQUENCE [LARGE SCALE GENOMIC DNA]</scope>
    <source>
        <strain evidence="10 11">SAORIC-165</strain>
    </source>
</reference>
<dbReference type="PROSITE" id="PS50893">
    <property type="entry name" value="ABC_TRANSPORTER_2"/>
    <property type="match status" value="1"/>
</dbReference>
<dbReference type="PROSITE" id="PS00211">
    <property type="entry name" value="ABC_TRANSPORTER_1"/>
    <property type="match status" value="1"/>
</dbReference>
<dbReference type="OrthoDB" id="9790614at2"/>
<keyword evidence="2" id="KW-1003">Cell membrane</keyword>
<keyword evidence="1" id="KW-0813">Transport</keyword>
<keyword evidence="7" id="KW-0406">Ion transport</keyword>
<dbReference type="SMART" id="SM00382">
    <property type="entry name" value="AAA"/>
    <property type="match status" value="1"/>
</dbReference>
<evidence type="ECO:0000256" key="6">
    <source>
        <dbReference type="ARBA" id="ARBA00023004"/>
    </source>
</evidence>
<evidence type="ECO:0000256" key="1">
    <source>
        <dbReference type="ARBA" id="ARBA00022448"/>
    </source>
</evidence>
<dbReference type="Proteomes" id="UP000239907">
    <property type="component" value="Unassembled WGS sequence"/>
</dbReference>
<evidence type="ECO:0000256" key="3">
    <source>
        <dbReference type="ARBA" id="ARBA00022496"/>
    </source>
</evidence>
<dbReference type="GO" id="GO:0016020">
    <property type="term" value="C:membrane"/>
    <property type="evidence" value="ECO:0007669"/>
    <property type="project" value="InterPro"/>
</dbReference>
<dbReference type="CDD" id="cd03259">
    <property type="entry name" value="ABC_Carb_Solutes_like"/>
    <property type="match status" value="1"/>
</dbReference>
<evidence type="ECO:0000259" key="9">
    <source>
        <dbReference type="PROSITE" id="PS50893"/>
    </source>
</evidence>
<dbReference type="RefSeq" id="WP_105044553.1">
    <property type="nucleotide sequence ID" value="NZ_MQWA01000001.1"/>
</dbReference>
<keyword evidence="11" id="KW-1185">Reference proteome</keyword>
<gene>
    <name evidence="10" type="ORF">BSZ32_17140</name>
</gene>
<dbReference type="PANTHER" id="PTHR42781">
    <property type="entry name" value="SPERMIDINE/PUTRESCINE IMPORT ATP-BINDING PROTEIN POTA"/>
    <property type="match status" value="1"/>
</dbReference>
<name>A0A2S7U4U9_9BACT</name>
<dbReference type="Gene3D" id="3.40.50.300">
    <property type="entry name" value="P-loop containing nucleotide triphosphate hydrolases"/>
    <property type="match status" value="1"/>
</dbReference>
<dbReference type="InterPro" id="IPR027417">
    <property type="entry name" value="P-loop_NTPase"/>
</dbReference>
<dbReference type="AlphaFoldDB" id="A0A2S7U4U9"/>
<dbReference type="SUPFAM" id="SSF52540">
    <property type="entry name" value="P-loop containing nucleoside triphosphate hydrolases"/>
    <property type="match status" value="1"/>
</dbReference>
<dbReference type="Pfam" id="PF00005">
    <property type="entry name" value="ABC_tran"/>
    <property type="match status" value="1"/>
</dbReference>
<keyword evidence="5" id="KW-0067">ATP-binding</keyword>
<evidence type="ECO:0000256" key="7">
    <source>
        <dbReference type="ARBA" id="ARBA00023065"/>
    </source>
</evidence>
<protein>
    <recommendedName>
        <fullName evidence="9">ABC transporter domain-containing protein</fullName>
    </recommendedName>
</protein>
<dbReference type="GO" id="GO:0015697">
    <property type="term" value="P:quaternary ammonium group transport"/>
    <property type="evidence" value="ECO:0007669"/>
    <property type="project" value="UniProtKB-ARBA"/>
</dbReference>
<evidence type="ECO:0000313" key="11">
    <source>
        <dbReference type="Proteomes" id="UP000239907"/>
    </source>
</evidence>